<protein>
    <recommendedName>
        <fullName evidence="1">LysR substrate-binding domain-containing protein</fullName>
    </recommendedName>
</protein>
<keyword evidence="3" id="KW-1185">Reference proteome</keyword>
<proteinExistence type="predicted"/>
<dbReference type="EMBL" id="BAWF01000090">
    <property type="protein sequence ID" value="GAF49495.1"/>
    <property type="molecule type" value="Genomic_DNA"/>
</dbReference>
<name>X0REP0_RHOWR</name>
<reference evidence="2 3" key="1">
    <citation type="submission" date="2014-02" db="EMBL/GenBank/DDBJ databases">
        <title>Whole genome shotgun sequence of Rhodococcus wratislaviensis NBRC 100605.</title>
        <authorList>
            <person name="Hosoyama A."/>
            <person name="Tsuchikane K."/>
            <person name="Yoshida I."/>
            <person name="Ohji S."/>
            <person name="Ichikawa N."/>
            <person name="Yamazoe A."/>
            <person name="Fujita N."/>
        </authorList>
    </citation>
    <scope>NUCLEOTIDE SEQUENCE [LARGE SCALE GENOMIC DNA]</scope>
    <source>
        <strain evidence="2 3">NBRC 100605</strain>
    </source>
</reference>
<comment type="caution">
    <text evidence="2">The sequence shown here is derived from an EMBL/GenBank/DDBJ whole genome shotgun (WGS) entry which is preliminary data.</text>
</comment>
<dbReference type="InterPro" id="IPR005119">
    <property type="entry name" value="LysR_subst-bd"/>
</dbReference>
<evidence type="ECO:0000313" key="3">
    <source>
        <dbReference type="Proteomes" id="UP000019491"/>
    </source>
</evidence>
<dbReference type="SUPFAM" id="SSF53850">
    <property type="entry name" value="Periplasmic binding protein-like II"/>
    <property type="match status" value="1"/>
</dbReference>
<dbReference type="AlphaFoldDB" id="X0REP0"/>
<evidence type="ECO:0000313" key="2">
    <source>
        <dbReference type="EMBL" id="GAF49495.1"/>
    </source>
</evidence>
<dbReference type="RefSeq" id="WP_255221753.1">
    <property type="nucleotide sequence ID" value="NZ_BAWF01000090.1"/>
</dbReference>
<sequence>MAGMVQAGLGVSIVPALALRHFDSKWLVARKLAWPGLERVIYLVQRRDRSLSFATDAFRDWVAEHRPDGSGLDVADVSLASDGTQSAAAPGPQ</sequence>
<evidence type="ECO:0000259" key="1">
    <source>
        <dbReference type="Pfam" id="PF03466"/>
    </source>
</evidence>
<organism evidence="2 3">
    <name type="scientific">Rhodococcus wratislaviensis NBRC 100605</name>
    <dbReference type="NCBI Taxonomy" id="1219028"/>
    <lineage>
        <taxon>Bacteria</taxon>
        <taxon>Bacillati</taxon>
        <taxon>Actinomycetota</taxon>
        <taxon>Actinomycetes</taxon>
        <taxon>Mycobacteriales</taxon>
        <taxon>Nocardiaceae</taxon>
        <taxon>Rhodococcus</taxon>
    </lineage>
</organism>
<dbReference type="Pfam" id="PF03466">
    <property type="entry name" value="LysR_substrate"/>
    <property type="match status" value="1"/>
</dbReference>
<dbReference type="Proteomes" id="UP000019491">
    <property type="component" value="Unassembled WGS sequence"/>
</dbReference>
<accession>X0REP0</accession>
<feature type="domain" description="LysR substrate-binding" evidence="1">
    <location>
        <begin position="2"/>
        <end position="65"/>
    </location>
</feature>
<dbReference type="Gene3D" id="3.40.190.290">
    <property type="match status" value="1"/>
</dbReference>
<gene>
    <name evidence="2" type="ORF">RW1_090_00040</name>
</gene>